<dbReference type="OrthoDB" id="1925287at2759"/>
<comment type="caution">
    <text evidence="10">The sequence shown here is derived from an EMBL/GenBank/DDBJ whole genome shotgun (WGS) entry which is preliminary data.</text>
</comment>
<feature type="domain" description="tRNA (adenine(58)-N(1))-methyltransferase catalytic subunit TRM61 C-terminal" evidence="9">
    <location>
        <begin position="16"/>
        <end position="178"/>
    </location>
</feature>
<dbReference type="GO" id="GO:0005634">
    <property type="term" value="C:nucleus"/>
    <property type="evidence" value="ECO:0007669"/>
    <property type="project" value="UniProtKB-SubCell"/>
</dbReference>
<evidence type="ECO:0000256" key="5">
    <source>
        <dbReference type="ARBA" id="ARBA00022691"/>
    </source>
</evidence>
<dbReference type="SUPFAM" id="SSF53335">
    <property type="entry name" value="S-adenosyl-L-methionine-dependent methyltransferases"/>
    <property type="match status" value="1"/>
</dbReference>
<evidence type="ECO:0000256" key="4">
    <source>
        <dbReference type="ARBA" id="ARBA00022679"/>
    </source>
</evidence>
<dbReference type="GO" id="GO:0030488">
    <property type="term" value="P:tRNA methylation"/>
    <property type="evidence" value="ECO:0007669"/>
    <property type="project" value="InterPro"/>
</dbReference>
<accession>A0A812MLX2</accession>
<dbReference type="InterPro" id="IPR029063">
    <property type="entry name" value="SAM-dependent_MTases_sf"/>
</dbReference>
<dbReference type="PANTHER" id="PTHR12133:SF2">
    <property type="entry name" value="TRNA (ADENINE(58)-N(1))-METHYLTRANSFERASE CATALYTIC SUBUNIT TRMT61A"/>
    <property type="match status" value="1"/>
</dbReference>
<dbReference type="GO" id="GO:0160107">
    <property type="term" value="F:tRNA (adenine(58)-N1)-methyltransferase activity"/>
    <property type="evidence" value="ECO:0007669"/>
    <property type="project" value="UniProtKB-EC"/>
</dbReference>
<evidence type="ECO:0000256" key="2">
    <source>
        <dbReference type="ARBA" id="ARBA00012796"/>
    </source>
</evidence>
<evidence type="ECO:0000313" key="11">
    <source>
        <dbReference type="Proteomes" id="UP000604046"/>
    </source>
</evidence>
<keyword evidence="11" id="KW-1185">Reference proteome</keyword>
<protein>
    <recommendedName>
        <fullName evidence="2">tRNA (adenine(58)-N(1))-methyltransferase</fullName>
        <ecNumber evidence="2">2.1.1.220</ecNumber>
    </recommendedName>
</protein>
<organism evidence="10 11">
    <name type="scientific">Symbiodinium natans</name>
    <dbReference type="NCBI Taxonomy" id="878477"/>
    <lineage>
        <taxon>Eukaryota</taxon>
        <taxon>Sar</taxon>
        <taxon>Alveolata</taxon>
        <taxon>Dinophyceae</taxon>
        <taxon>Suessiales</taxon>
        <taxon>Symbiodiniaceae</taxon>
        <taxon>Symbiodinium</taxon>
    </lineage>
</organism>
<dbReference type="EC" id="2.1.1.220" evidence="2"/>
<name>A0A812MLX2_9DINO</name>
<dbReference type="PROSITE" id="PS51620">
    <property type="entry name" value="SAM_TRM61"/>
    <property type="match status" value="1"/>
</dbReference>
<evidence type="ECO:0000259" key="9">
    <source>
        <dbReference type="Pfam" id="PF08704"/>
    </source>
</evidence>
<keyword evidence="7" id="KW-0539">Nucleus</keyword>
<proteinExistence type="predicted"/>
<dbReference type="Pfam" id="PF08704">
    <property type="entry name" value="GCD14"/>
    <property type="match status" value="1"/>
</dbReference>
<feature type="region of interest" description="Disordered" evidence="8">
    <location>
        <begin position="129"/>
        <end position="159"/>
    </location>
</feature>
<reference evidence="10" key="1">
    <citation type="submission" date="2021-02" db="EMBL/GenBank/DDBJ databases">
        <authorList>
            <person name="Dougan E. K."/>
            <person name="Rhodes N."/>
            <person name="Thang M."/>
            <person name="Chan C."/>
        </authorList>
    </citation>
    <scope>NUCLEOTIDE SEQUENCE</scope>
</reference>
<dbReference type="InterPro" id="IPR049470">
    <property type="entry name" value="TRM61_C"/>
</dbReference>
<dbReference type="InterPro" id="IPR014816">
    <property type="entry name" value="tRNA_MeTrfase_Gcd14"/>
</dbReference>
<keyword evidence="6" id="KW-0819">tRNA processing</keyword>
<dbReference type="Gene3D" id="3.40.50.150">
    <property type="entry name" value="Vaccinia Virus protein VP39"/>
    <property type="match status" value="1"/>
</dbReference>
<dbReference type="GO" id="GO:0031515">
    <property type="term" value="C:tRNA (m1A) methyltransferase complex"/>
    <property type="evidence" value="ECO:0007669"/>
    <property type="project" value="InterPro"/>
</dbReference>
<keyword evidence="5" id="KW-0949">S-adenosyl-L-methionine</keyword>
<dbReference type="AlphaFoldDB" id="A0A812MLX2"/>
<comment type="subcellular location">
    <subcellularLocation>
        <location evidence="1">Nucleus</location>
    </subcellularLocation>
</comment>
<evidence type="ECO:0000256" key="8">
    <source>
        <dbReference type="SAM" id="MobiDB-lite"/>
    </source>
</evidence>
<evidence type="ECO:0000256" key="7">
    <source>
        <dbReference type="ARBA" id="ARBA00023242"/>
    </source>
</evidence>
<sequence>MAASLSMDHEEAAHLRDRQRQAAADFEKYGFADVIVSRHRDVCNDGFGEDLRGAVHGIFLDLPAPWAAVGHVLDALVPGGRLVTFSPCVEQVDKTATELRRGGRFFDVRMLETLAVNWGVRAVEAKSKKRRLQTQEADESSRPPETSAAVRNSPDPGSQWLSYQMAMRSHTGYLLVATRAPADEAEG</sequence>
<evidence type="ECO:0000256" key="3">
    <source>
        <dbReference type="ARBA" id="ARBA00022603"/>
    </source>
</evidence>
<dbReference type="PANTHER" id="PTHR12133">
    <property type="entry name" value="TRNA (ADENINE(58)-N(1))-METHYLTRANSFERASE"/>
    <property type="match status" value="1"/>
</dbReference>
<gene>
    <name evidence="10" type="primary">TRM61</name>
    <name evidence="10" type="ORF">SNAT2548_LOCUS14356</name>
</gene>
<keyword evidence="3" id="KW-0489">Methyltransferase</keyword>
<keyword evidence="4" id="KW-0808">Transferase</keyword>
<dbReference type="EMBL" id="CAJNDS010001657">
    <property type="protein sequence ID" value="CAE7270548.1"/>
    <property type="molecule type" value="Genomic_DNA"/>
</dbReference>
<evidence type="ECO:0000256" key="1">
    <source>
        <dbReference type="ARBA" id="ARBA00004123"/>
    </source>
</evidence>
<dbReference type="Proteomes" id="UP000604046">
    <property type="component" value="Unassembled WGS sequence"/>
</dbReference>
<evidence type="ECO:0000313" key="10">
    <source>
        <dbReference type="EMBL" id="CAE7270548.1"/>
    </source>
</evidence>
<evidence type="ECO:0000256" key="6">
    <source>
        <dbReference type="ARBA" id="ARBA00022694"/>
    </source>
</evidence>